<organism evidence="1 2">
    <name type="scientific">Apostasia shenzhenica</name>
    <dbReference type="NCBI Taxonomy" id="1088818"/>
    <lineage>
        <taxon>Eukaryota</taxon>
        <taxon>Viridiplantae</taxon>
        <taxon>Streptophyta</taxon>
        <taxon>Embryophyta</taxon>
        <taxon>Tracheophyta</taxon>
        <taxon>Spermatophyta</taxon>
        <taxon>Magnoliopsida</taxon>
        <taxon>Liliopsida</taxon>
        <taxon>Asparagales</taxon>
        <taxon>Orchidaceae</taxon>
        <taxon>Apostasioideae</taxon>
        <taxon>Apostasia</taxon>
    </lineage>
</organism>
<dbReference type="AlphaFoldDB" id="A0A2I0BBE5"/>
<dbReference type="EMBL" id="KZ451896">
    <property type="protein sequence ID" value="PKA65117.1"/>
    <property type="molecule type" value="Genomic_DNA"/>
</dbReference>
<evidence type="ECO:0000313" key="1">
    <source>
        <dbReference type="EMBL" id="PKA65117.1"/>
    </source>
</evidence>
<proteinExistence type="predicted"/>
<dbReference type="GO" id="GO:0005634">
    <property type="term" value="C:nucleus"/>
    <property type="evidence" value="ECO:0007669"/>
    <property type="project" value="TreeGrafter"/>
</dbReference>
<keyword evidence="2" id="KW-1185">Reference proteome</keyword>
<sequence>MLEDIIQSPEQLSIDECISSPIADQLLDFSYDGDFFSDAINTSEVTSSATTNAVAATADVPGAGAGATSATATAPSAASGDKAVDTAALCCYDDAEASFASAYSPFDSTAISALLDSQPAPETEPDILSQAAIASVGQSPAFFPITTVDPLDQILAAAAASASTAGSFTSYSPEPAISQLSMVATAGQALQSTALYDDKLMPTLPGYLGTEPSPLPPCSFLDAVGGIAGGEFYTDGMGVPVCRGDADIGLFAGGMGMYTPASIQRVYSSGDLQVIGDSQHLVARCSSNPTPLPVVASDISTLEDSTYKVGRLSVEERKEKIHRYLKKRNERNFSKKIKVHGGLKRFCCSPLNSFNLTFLNSIWVEVAGLYHNKICNFSLIKFNSYVT</sequence>
<dbReference type="GO" id="GO:0003700">
    <property type="term" value="F:DNA-binding transcription factor activity"/>
    <property type="evidence" value="ECO:0007669"/>
    <property type="project" value="TreeGrafter"/>
</dbReference>
<accession>A0A2I0BBE5</accession>
<dbReference type="PANTHER" id="PTHR31319">
    <property type="entry name" value="ZINC FINGER PROTEIN CONSTANS-LIKE 4"/>
    <property type="match status" value="1"/>
</dbReference>
<dbReference type="Proteomes" id="UP000236161">
    <property type="component" value="Unassembled WGS sequence"/>
</dbReference>
<protein>
    <recommendedName>
        <fullName evidence="3">CCT domain-containing protein</fullName>
    </recommendedName>
</protein>
<dbReference type="GO" id="GO:0009909">
    <property type="term" value="P:regulation of flower development"/>
    <property type="evidence" value="ECO:0007669"/>
    <property type="project" value="InterPro"/>
</dbReference>
<dbReference type="OrthoDB" id="153872at2759"/>
<dbReference type="InterPro" id="IPR045281">
    <property type="entry name" value="CONSTANS-like"/>
</dbReference>
<evidence type="ECO:0000313" key="2">
    <source>
        <dbReference type="Proteomes" id="UP000236161"/>
    </source>
</evidence>
<evidence type="ECO:0008006" key="3">
    <source>
        <dbReference type="Google" id="ProtNLM"/>
    </source>
</evidence>
<dbReference type="PANTHER" id="PTHR31319:SF110">
    <property type="entry name" value="CCT MOTIF FAMILY PROTEIN"/>
    <property type="match status" value="1"/>
</dbReference>
<dbReference type="STRING" id="1088818.A0A2I0BBE5"/>
<gene>
    <name evidence="1" type="ORF">AXF42_Ash013238</name>
</gene>
<reference evidence="1 2" key="1">
    <citation type="journal article" date="2017" name="Nature">
        <title>The Apostasia genome and the evolution of orchids.</title>
        <authorList>
            <person name="Zhang G.Q."/>
            <person name="Liu K.W."/>
            <person name="Li Z."/>
            <person name="Lohaus R."/>
            <person name="Hsiao Y.Y."/>
            <person name="Niu S.C."/>
            <person name="Wang J.Y."/>
            <person name="Lin Y.C."/>
            <person name="Xu Q."/>
            <person name="Chen L.J."/>
            <person name="Yoshida K."/>
            <person name="Fujiwara S."/>
            <person name="Wang Z.W."/>
            <person name="Zhang Y.Q."/>
            <person name="Mitsuda N."/>
            <person name="Wang M."/>
            <person name="Liu G.H."/>
            <person name="Pecoraro L."/>
            <person name="Huang H.X."/>
            <person name="Xiao X.J."/>
            <person name="Lin M."/>
            <person name="Wu X.Y."/>
            <person name="Wu W.L."/>
            <person name="Chen Y.Y."/>
            <person name="Chang S.B."/>
            <person name="Sakamoto S."/>
            <person name="Ohme-Takagi M."/>
            <person name="Yagi M."/>
            <person name="Zeng S.J."/>
            <person name="Shen C.Y."/>
            <person name="Yeh C.M."/>
            <person name="Luo Y.B."/>
            <person name="Tsai W.C."/>
            <person name="Van de Peer Y."/>
            <person name="Liu Z.J."/>
        </authorList>
    </citation>
    <scope>NUCLEOTIDE SEQUENCE [LARGE SCALE GENOMIC DNA]</scope>
    <source>
        <strain evidence="2">cv. Shenzhen</strain>
        <tissue evidence="1">Stem</tissue>
    </source>
</reference>
<name>A0A2I0BBE5_9ASPA</name>